<name>A0AAU9PLD2_9ASTR</name>
<dbReference type="EMBL" id="CAKMRJ010005634">
    <property type="protein sequence ID" value="CAH1450942.1"/>
    <property type="molecule type" value="Genomic_DNA"/>
</dbReference>
<dbReference type="Proteomes" id="UP001157418">
    <property type="component" value="Unassembled WGS sequence"/>
</dbReference>
<accession>A0AAU9PLD2</accession>
<sequence length="105" mass="11835">MQSQKTTTGLHVIRDAIRQRLRGVWAPQQSRKLAEKLKSGPRMVTSSLKYQNLITTVDHLSTVGNNSSSSAKRHHRRDATNIKCTQSATGNNNYHPYHGDPQTIR</sequence>
<organism evidence="2 3">
    <name type="scientific">Lactuca virosa</name>
    <dbReference type="NCBI Taxonomy" id="75947"/>
    <lineage>
        <taxon>Eukaryota</taxon>
        <taxon>Viridiplantae</taxon>
        <taxon>Streptophyta</taxon>
        <taxon>Embryophyta</taxon>
        <taxon>Tracheophyta</taxon>
        <taxon>Spermatophyta</taxon>
        <taxon>Magnoliopsida</taxon>
        <taxon>eudicotyledons</taxon>
        <taxon>Gunneridae</taxon>
        <taxon>Pentapetalae</taxon>
        <taxon>asterids</taxon>
        <taxon>campanulids</taxon>
        <taxon>Asterales</taxon>
        <taxon>Asteraceae</taxon>
        <taxon>Cichorioideae</taxon>
        <taxon>Cichorieae</taxon>
        <taxon>Lactucinae</taxon>
        <taxon>Lactuca</taxon>
    </lineage>
</organism>
<feature type="region of interest" description="Disordered" evidence="1">
    <location>
        <begin position="84"/>
        <end position="105"/>
    </location>
</feature>
<proteinExistence type="predicted"/>
<reference evidence="2 3" key="1">
    <citation type="submission" date="2022-01" db="EMBL/GenBank/DDBJ databases">
        <authorList>
            <person name="Xiong W."/>
            <person name="Schranz E."/>
        </authorList>
    </citation>
    <scope>NUCLEOTIDE SEQUENCE [LARGE SCALE GENOMIC DNA]</scope>
</reference>
<evidence type="ECO:0000256" key="1">
    <source>
        <dbReference type="SAM" id="MobiDB-lite"/>
    </source>
</evidence>
<comment type="caution">
    <text evidence="2">The sequence shown here is derived from an EMBL/GenBank/DDBJ whole genome shotgun (WGS) entry which is preliminary data.</text>
</comment>
<dbReference type="AlphaFoldDB" id="A0AAU9PLD2"/>
<gene>
    <name evidence="2" type="ORF">LVIROSA_LOCUS36331</name>
</gene>
<protein>
    <submittedName>
        <fullName evidence="2">Uncharacterized protein</fullName>
    </submittedName>
</protein>
<evidence type="ECO:0000313" key="3">
    <source>
        <dbReference type="Proteomes" id="UP001157418"/>
    </source>
</evidence>
<evidence type="ECO:0000313" key="2">
    <source>
        <dbReference type="EMBL" id="CAH1450942.1"/>
    </source>
</evidence>
<feature type="compositionally biased region" description="Polar residues" evidence="1">
    <location>
        <begin position="84"/>
        <end position="94"/>
    </location>
</feature>
<keyword evidence="3" id="KW-1185">Reference proteome</keyword>